<keyword evidence="1" id="KW-0812">Transmembrane</keyword>
<dbReference type="EMBL" id="MCBS01018355">
    <property type="protein sequence ID" value="RKF81376.1"/>
    <property type="molecule type" value="Genomic_DNA"/>
</dbReference>
<proteinExistence type="predicted"/>
<reference evidence="2 3" key="1">
    <citation type="journal article" date="2018" name="BMC Genomics">
        <title>Comparative genome analyses reveal sequence features reflecting distinct modes of host-adaptation between dicot and monocot powdery mildew.</title>
        <authorList>
            <person name="Wu Y."/>
            <person name="Ma X."/>
            <person name="Pan Z."/>
            <person name="Kale S.D."/>
            <person name="Song Y."/>
            <person name="King H."/>
            <person name="Zhang Q."/>
            <person name="Presley C."/>
            <person name="Deng X."/>
            <person name="Wei C.I."/>
            <person name="Xiao S."/>
        </authorList>
    </citation>
    <scope>NUCLEOTIDE SEQUENCE [LARGE SCALE GENOMIC DNA]</scope>
    <source>
        <strain evidence="2">UMSG1</strain>
    </source>
</reference>
<evidence type="ECO:0000313" key="2">
    <source>
        <dbReference type="EMBL" id="RKF81376.1"/>
    </source>
</evidence>
<sequence>MYDVAVTSNKVITNDMISCKGPSGIFSKYMLDGNNMTALTGLSLNDTSPEFRDGAISAFFSSIHLEIGCNNKTLEVCNDKGIPSLMPNIHSKIPNYLAPMLGGSTESMAFGVMIVTDGIAIPVDYVINICGRAVLNRLEDIYDEGSDFVVLVRYDARTVGTRYVRKYAVVTNITPFSDISISMDFPEKYTASIQSRKGDVNRSNRVVLHIYELLRPKDKMPIFDTLFPNFDLFNYRISHMMEDYGTMQDLESSIGFDEDEIKMTMHIRVKKVFRGEKNKVTKVITIIMLIIVFFGCNLGRNTARICASRDKNFVNELFKPEKYISDFIGVAVNSEHIEFIFKKSENKQISTPQEVKKHLKNAKGQKEVAKKEHSLWGKWAKSFKSCDQAEGTVTPPSNTVS</sequence>
<feature type="transmembrane region" description="Helical" evidence="1">
    <location>
        <begin position="280"/>
        <end position="299"/>
    </location>
</feature>
<dbReference type="AlphaFoldDB" id="A0A420J3I8"/>
<comment type="caution">
    <text evidence="2">The sequence shown here is derived from an EMBL/GenBank/DDBJ whole genome shotgun (WGS) entry which is preliminary data.</text>
</comment>
<dbReference type="Proteomes" id="UP000285326">
    <property type="component" value="Unassembled WGS sequence"/>
</dbReference>
<organism evidence="2 3">
    <name type="scientific">Golovinomyces cichoracearum</name>
    <dbReference type="NCBI Taxonomy" id="62708"/>
    <lineage>
        <taxon>Eukaryota</taxon>
        <taxon>Fungi</taxon>
        <taxon>Dikarya</taxon>
        <taxon>Ascomycota</taxon>
        <taxon>Pezizomycotina</taxon>
        <taxon>Leotiomycetes</taxon>
        <taxon>Erysiphales</taxon>
        <taxon>Erysiphaceae</taxon>
        <taxon>Golovinomyces</taxon>
    </lineage>
</organism>
<accession>A0A420J3I8</accession>
<keyword evidence="1" id="KW-1133">Transmembrane helix</keyword>
<gene>
    <name evidence="2" type="ORF">GcM1_183015</name>
</gene>
<evidence type="ECO:0000313" key="3">
    <source>
        <dbReference type="Proteomes" id="UP000285326"/>
    </source>
</evidence>
<keyword evidence="1" id="KW-0472">Membrane</keyword>
<protein>
    <submittedName>
        <fullName evidence="2">Uncharacterized protein</fullName>
    </submittedName>
</protein>
<name>A0A420J3I8_9PEZI</name>
<evidence type="ECO:0000256" key="1">
    <source>
        <dbReference type="SAM" id="Phobius"/>
    </source>
</evidence>